<keyword evidence="9" id="KW-1133">Transmembrane helix</keyword>
<dbReference type="GO" id="GO:0005524">
    <property type="term" value="F:ATP binding"/>
    <property type="evidence" value="ECO:0007669"/>
    <property type="project" value="UniProtKB-KW"/>
</dbReference>
<protein>
    <recommendedName>
        <fullName evidence="2">histidine kinase</fullName>
        <ecNumber evidence="2">2.7.13.3</ecNumber>
    </recommendedName>
</protein>
<dbReference type="Gene3D" id="1.20.5.1930">
    <property type="match status" value="1"/>
</dbReference>
<accession>A0A9X2MTI1</accession>
<keyword evidence="4" id="KW-0808">Transferase</keyword>
<organism evidence="11 12">
    <name type="scientific">Paenibacillus soyae</name>
    <dbReference type="NCBI Taxonomy" id="2969249"/>
    <lineage>
        <taxon>Bacteria</taxon>
        <taxon>Bacillati</taxon>
        <taxon>Bacillota</taxon>
        <taxon>Bacilli</taxon>
        <taxon>Bacillales</taxon>
        <taxon>Paenibacillaceae</taxon>
        <taxon>Paenibacillus</taxon>
    </lineage>
</organism>
<dbReference type="Pfam" id="PF07730">
    <property type="entry name" value="HisKA_3"/>
    <property type="match status" value="1"/>
</dbReference>
<feature type="domain" description="Signal transduction histidine kinase subgroup 3 dimerisation and phosphoacceptor" evidence="10">
    <location>
        <begin position="219"/>
        <end position="284"/>
    </location>
</feature>
<gene>
    <name evidence="11" type="ORF">NQZ67_17040</name>
</gene>
<keyword evidence="6 11" id="KW-0418">Kinase</keyword>
<evidence type="ECO:0000256" key="6">
    <source>
        <dbReference type="ARBA" id="ARBA00022777"/>
    </source>
</evidence>
<name>A0A9X2MTI1_9BACL</name>
<sequence length="423" mass="47880">MEICANIGSSEVVIIFQGMRNAMKNPRSWQVLFGLKLVFDVAITGVFYWEHSITIFWKLGFIAISLLMFIGIYFLFLNKNKRPHWFLHVLLIDFLVSAAYGYVSISGKFPNHLFIGITALAILMLVRSIRLTLLACIALLAVYLVTMGGVDWFLYRQFDAASYFVSGSLIIFAGIVSAVIQHYQRAREEAIQLHAQLMRSHEQLQEYALQSEEWAAARERVRIARDIHDTVGHHLTALMVQMQLARKLGGADASRSQQIYLECEDLIKTSLQEIRLSVRAIREEPAGSLSNLHDSLEKLTAEFTKFTGVQTTFEMAGVPVALPYKLQLTAYRMVQESLTNAQKHGHARNVIVSMVYSDSGFSLHIRNDGVVPDELKPGFGLIGLQERAREWNGEVRFNLDPNEGFAVEGAFPYSQAERERVHH</sequence>
<evidence type="ECO:0000313" key="11">
    <source>
        <dbReference type="EMBL" id="MCR2805593.1"/>
    </source>
</evidence>
<evidence type="ECO:0000259" key="10">
    <source>
        <dbReference type="Pfam" id="PF07730"/>
    </source>
</evidence>
<keyword evidence="8" id="KW-0902">Two-component regulatory system</keyword>
<keyword evidence="12" id="KW-1185">Reference proteome</keyword>
<evidence type="ECO:0000256" key="9">
    <source>
        <dbReference type="SAM" id="Phobius"/>
    </source>
</evidence>
<evidence type="ECO:0000256" key="8">
    <source>
        <dbReference type="ARBA" id="ARBA00023012"/>
    </source>
</evidence>
<dbReference type="SUPFAM" id="SSF55874">
    <property type="entry name" value="ATPase domain of HSP90 chaperone/DNA topoisomerase II/histidine kinase"/>
    <property type="match status" value="1"/>
</dbReference>
<dbReference type="PANTHER" id="PTHR24421:SF10">
    <property type="entry name" value="NITRATE_NITRITE SENSOR PROTEIN NARQ"/>
    <property type="match status" value="1"/>
</dbReference>
<keyword evidence="9" id="KW-0812">Transmembrane</keyword>
<evidence type="ECO:0000256" key="5">
    <source>
        <dbReference type="ARBA" id="ARBA00022741"/>
    </source>
</evidence>
<keyword evidence="5" id="KW-0547">Nucleotide-binding</keyword>
<keyword evidence="9" id="KW-0472">Membrane</keyword>
<feature type="transmembrane region" description="Helical" evidence="9">
    <location>
        <begin position="133"/>
        <end position="155"/>
    </location>
</feature>
<comment type="caution">
    <text evidence="11">The sequence shown here is derived from an EMBL/GenBank/DDBJ whole genome shotgun (WGS) entry which is preliminary data.</text>
</comment>
<evidence type="ECO:0000256" key="3">
    <source>
        <dbReference type="ARBA" id="ARBA00022553"/>
    </source>
</evidence>
<dbReference type="EC" id="2.7.13.3" evidence="2"/>
<dbReference type="GO" id="GO:0046983">
    <property type="term" value="F:protein dimerization activity"/>
    <property type="evidence" value="ECO:0007669"/>
    <property type="project" value="InterPro"/>
</dbReference>
<proteinExistence type="predicted"/>
<dbReference type="PANTHER" id="PTHR24421">
    <property type="entry name" value="NITRATE/NITRITE SENSOR PROTEIN NARX-RELATED"/>
    <property type="match status" value="1"/>
</dbReference>
<reference evidence="11" key="1">
    <citation type="submission" date="2022-08" db="EMBL/GenBank/DDBJ databases">
        <title>The genomic sequence of strain Paenibacillus sp. SCIV0701.</title>
        <authorList>
            <person name="Zhao H."/>
        </authorList>
    </citation>
    <scope>NUCLEOTIDE SEQUENCE</scope>
    <source>
        <strain evidence="11">SCIV0701</strain>
    </source>
</reference>
<feature type="transmembrane region" description="Helical" evidence="9">
    <location>
        <begin position="55"/>
        <end position="76"/>
    </location>
</feature>
<dbReference type="GO" id="GO:0016020">
    <property type="term" value="C:membrane"/>
    <property type="evidence" value="ECO:0007669"/>
    <property type="project" value="InterPro"/>
</dbReference>
<keyword evidence="7" id="KW-0067">ATP-binding</keyword>
<evidence type="ECO:0000256" key="1">
    <source>
        <dbReference type="ARBA" id="ARBA00000085"/>
    </source>
</evidence>
<dbReference type="CDD" id="cd16917">
    <property type="entry name" value="HATPase_UhpB-NarQ-NarX-like"/>
    <property type="match status" value="1"/>
</dbReference>
<dbReference type="Gene3D" id="3.30.565.10">
    <property type="entry name" value="Histidine kinase-like ATPase, C-terminal domain"/>
    <property type="match status" value="1"/>
</dbReference>
<evidence type="ECO:0000256" key="4">
    <source>
        <dbReference type="ARBA" id="ARBA00022679"/>
    </source>
</evidence>
<feature type="transmembrane region" description="Helical" evidence="9">
    <location>
        <begin position="109"/>
        <end position="126"/>
    </location>
</feature>
<dbReference type="EMBL" id="JANIPJ010000012">
    <property type="protein sequence ID" value="MCR2805593.1"/>
    <property type="molecule type" value="Genomic_DNA"/>
</dbReference>
<dbReference type="InterPro" id="IPR050482">
    <property type="entry name" value="Sensor_HK_TwoCompSys"/>
</dbReference>
<comment type="catalytic activity">
    <reaction evidence="1">
        <text>ATP + protein L-histidine = ADP + protein N-phospho-L-histidine.</text>
        <dbReference type="EC" id="2.7.13.3"/>
    </reaction>
</comment>
<feature type="transmembrane region" description="Helical" evidence="9">
    <location>
        <begin position="161"/>
        <end position="180"/>
    </location>
</feature>
<keyword evidence="3" id="KW-0597">Phosphoprotein</keyword>
<evidence type="ECO:0000313" key="12">
    <source>
        <dbReference type="Proteomes" id="UP001141950"/>
    </source>
</evidence>
<dbReference type="AlphaFoldDB" id="A0A9X2MTI1"/>
<dbReference type="RefSeq" id="WP_257448227.1">
    <property type="nucleotide sequence ID" value="NZ_JANIPJ010000012.1"/>
</dbReference>
<dbReference type="InterPro" id="IPR036890">
    <property type="entry name" value="HATPase_C_sf"/>
</dbReference>
<dbReference type="Proteomes" id="UP001141950">
    <property type="component" value="Unassembled WGS sequence"/>
</dbReference>
<evidence type="ECO:0000256" key="2">
    <source>
        <dbReference type="ARBA" id="ARBA00012438"/>
    </source>
</evidence>
<feature type="transmembrane region" description="Helical" evidence="9">
    <location>
        <begin position="85"/>
        <end position="103"/>
    </location>
</feature>
<dbReference type="InterPro" id="IPR011712">
    <property type="entry name" value="Sig_transdc_His_kin_sub3_dim/P"/>
</dbReference>
<dbReference type="GO" id="GO:0000155">
    <property type="term" value="F:phosphorelay sensor kinase activity"/>
    <property type="evidence" value="ECO:0007669"/>
    <property type="project" value="InterPro"/>
</dbReference>
<evidence type="ECO:0000256" key="7">
    <source>
        <dbReference type="ARBA" id="ARBA00022840"/>
    </source>
</evidence>
<feature type="transmembrane region" description="Helical" evidence="9">
    <location>
        <begin position="29"/>
        <end position="49"/>
    </location>
</feature>